<accession>A0A1E7XCJ0</accession>
<dbReference type="AlphaFoldDB" id="A0A1E7XCJ0"/>
<comment type="caution">
    <text evidence="1">The sequence shown here is derived from an EMBL/GenBank/DDBJ whole genome shotgun (WGS) entry which is preliminary data.</text>
</comment>
<dbReference type="Proteomes" id="UP000177010">
    <property type="component" value="Unassembled WGS sequence"/>
</dbReference>
<proteinExistence type="predicted"/>
<gene>
    <name evidence="1" type="ORF">LASUN_16350</name>
</gene>
<dbReference type="RefSeq" id="WP_070368041.1">
    <property type="nucleotide sequence ID" value="NZ_JAZHVW010000003.1"/>
</dbReference>
<name>A0A1E7XCJ0_9LACO</name>
<organism evidence="1 2">
    <name type="scientific">Lentilactobacillus sunkii</name>
    <dbReference type="NCBI Taxonomy" id="481719"/>
    <lineage>
        <taxon>Bacteria</taxon>
        <taxon>Bacillati</taxon>
        <taxon>Bacillota</taxon>
        <taxon>Bacilli</taxon>
        <taxon>Lactobacillales</taxon>
        <taxon>Lactobacillaceae</taxon>
        <taxon>Lentilactobacillus</taxon>
    </lineage>
</organism>
<protein>
    <submittedName>
        <fullName evidence="1">Uncharacterized protein</fullName>
    </submittedName>
</protein>
<evidence type="ECO:0000313" key="1">
    <source>
        <dbReference type="EMBL" id="OFA10728.1"/>
    </source>
</evidence>
<dbReference type="EMBL" id="MIQE01000014">
    <property type="protein sequence ID" value="OFA10728.1"/>
    <property type="molecule type" value="Genomic_DNA"/>
</dbReference>
<sequence>MGIVIGQIGELNGAVLGNTLLFEKSEYSLLPADPNHGTLTLLSGAIAAGIDATGVLHLNGYINFSVTTDNDANNLFDLPTDWPKNWTIKPTQMFNKSYTPLWAMYSDGTSYSNIWTFEPQITNGVIQKKPGSMEGSGNGKYFVAFPDVQFTKS</sequence>
<reference evidence="1 2" key="1">
    <citation type="submission" date="2016-09" db="EMBL/GenBank/DDBJ databases">
        <title>Genome Sequence of Lactobacillus sunkii Strain CG01.</title>
        <authorList>
            <person name="Poehlein A."/>
            <person name="Gabris C."/>
            <person name="Bengelsdorf F.R."/>
            <person name="Duerre P."/>
            <person name="Daniel R."/>
        </authorList>
    </citation>
    <scope>NUCLEOTIDE SEQUENCE [LARGE SCALE GENOMIC DNA]</scope>
    <source>
        <strain evidence="1 2">CG_D</strain>
    </source>
</reference>
<evidence type="ECO:0000313" key="2">
    <source>
        <dbReference type="Proteomes" id="UP000177010"/>
    </source>
</evidence>